<protein>
    <submittedName>
        <fullName evidence="1">Uncharacterized protein</fullName>
    </submittedName>
</protein>
<organism evidence="1 2">
    <name type="scientific">Sphaerodactylus townsendi</name>
    <dbReference type="NCBI Taxonomy" id="933632"/>
    <lineage>
        <taxon>Eukaryota</taxon>
        <taxon>Metazoa</taxon>
        <taxon>Chordata</taxon>
        <taxon>Craniata</taxon>
        <taxon>Vertebrata</taxon>
        <taxon>Euteleostomi</taxon>
        <taxon>Lepidosauria</taxon>
        <taxon>Squamata</taxon>
        <taxon>Bifurcata</taxon>
        <taxon>Gekkota</taxon>
        <taxon>Sphaerodactylidae</taxon>
        <taxon>Sphaerodactylus</taxon>
    </lineage>
</organism>
<reference evidence="1" key="1">
    <citation type="submission" date="2021-08" db="EMBL/GenBank/DDBJ databases">
        <title>The first chromosome-level gecko genome reveals the dynamic sex chromosomes of Neotropical dwarf geckos (Sphaerodactylidae: Sphaerodactylus).</title>
        <authorList>
            <person name="Pinto B.J."/>
            <person name="Keating S.E."/>
            <person name="Gamble T."/>
        </authorList>
    </citation>
    <scope>NUCLEOTIDE SEQUENCE</scope>
    <source>
        <strain evidence="1">TG3544</strain>
    </source>
</reference>
<comment type="caution">
    <text evidence="1">The sequence shown here is derived from an EMBL/GenBank/DDBJ whole genome shotgun (WGS) entry which is preliminary data.</text>
</comment>
<dbReference type="Proteomes" id="UP000827872">
    <property type="component" value="Linkage Group LG01"/>
</dbReference>
<gene>
    <name evidence="1" type="ORF">K3G42_033027</name>
</gene>
<sequence length="642" mass="69915">MYLSILFLASISVDRFLGVVYPIKYKMHRRPVYALVICVCFWMLVCSHCSIIYIYRYGGSNESIPYSPNTSHCYDNFSLQQLRVIYSLRLELCLFFFCFPFIITLFCYVKVIHLLSSLSNVKPSKKRRAVGLAVATLLNFIICFAPYNVSHMAIQQTINECWGAMFLRLQTVVFCSKHPTNNDGVDADQFFSSGVLPNLPSIPPNLPGGPPNLPGVLQNLPVIQPKSPGVPPKLSDIPPKLSDIPPNLAGVLPNVPSIPPNLPGGLPNLPGVPPNLPVIQPKSPGIPPILSDIPPNLPGILPKLPAVDADKRRAVRGTSEVKPWHGQRARSKGLIHDVTVTQETDLDTTQVEQGALPVTRTSSNAEAPSQEGEEEEGDPSEGTSSEPPQTGHPTGRPERLPPPLATESRLVQSRRRLRWVSLLSDLGRQLLDQRTAEADAQRAAQEAKLAWQESTLEEFRLRREAYVAMSARTHDLMAETTAILRGLLELIPCLPPGMPPPQVAPPPPASPRIPPPQVATPLEGPQEAPQDEGPSGRPPRPSAPAAPWQHLYHLRMETPVGGVAPGAGSPRGALIAWSSRARGRCHEPQGGAGPDKAGSVGVHARVCQPIKLWNPNLALCPVMSQATCGHWVSQPWELAIGW</sequence>
<proteinExistence type="predicted"/>
<dbReference type="EMBL" id="CM037614">
    <property type="protein sequence ID" value="KAH8017883.1"/>
    <property type="molecule type" value="Genomic_DNA"/>
</dbReference>
<keyword evidence="2" id="KW-1185">Reference proteome</keyword>
<evidence type="ECO:0000313" key="2">
    <source>
        <dbReference type="Proteomes" id="UP000827872"/>
    </source>
</evidence>
<accession>A0ACB8GDZ9</accession>
<evidence type="ECO:0000313" key="1">
    <source>
        <dbReference type="EMBL" id="KAH8017883.1"/>
    </source>
</evidence>
<name>A0ACB8GDZ9_9SAUR</name>